<accession>A0AA35SA57</accession>
<dbReference type="GO" id="GO:0016491">
    <property type="term" value="F:oxidoreductase activity"/>
    <property type="evidence" value="ECO:0007669"/>
    <property type="project" value="InterPro"/>
</dbReference>
<dbReference type="PROSITE" id="PS50106">
    <property type="entry name" value="PDZ"/>
    <property type="match status" value="1"/>
</dbReference>
<comment type="caution">
    <text evidence="3">The sequence shown here is derived from an EMBL/GenBank/DDBJ whole genome shotgun (WGS) entry which is preliminary data.</text>
</comment>
<dbReference type="InterPro" id="IPR001478">
    <property type="entry name" value="PDZ"/>
</dbReference>
<dbReference type="Pfam" id="PF00264">
    <property type="entry name" value="Tyrosinase"/>
    <property type="match status" value="1"/>
</dbReference>
<dbReference type="PROSITE" id="PS00498">
    <property type="entry name" value="TYROSINASE_2"/>
    <property type="match status" value="1"/>
</dbReference>
<dbReference type="SUPFAM" id="SSF48056">
    <property type="entry name" value="Di-copper centre-containing domain"/>
    <property type="match status" value="1"/>
</dbReference>
<evidence type="ECO:0000256" key="1">
    <source>
        <dbReference type="SAM" id="MobiDB-lite"/>
    </source>
</evidence>
<dbReference type="Pfam" id="PF00595">
    <property type="entry name" value="PDZ"/>
    <property type="match status" value="1"/>
</dbReference>
<feature type="region of interest" description="Disordered" evidence="1">
    <location>
        <begin position="350"/>
        <end position="371"/>
    </location>
</feature>
<dbReference type="EMBL" id="CASHTH010002205">
    <property type="protein sequence ID" value="CAI8026263.1"/>
    <property type="molecule type" value="Genomic_DNA"/>
</dbReference>
<dbReference type="InterPro" id="IPR052118">
    <property type="entry name" value="Rho-GAP_regulator"/>
</dbReference>
<dbReference type="InterPro" id="IPR002227">
    <property type="entry name" value="Tyrosinase_Cu-bd"/>
</dbReference>
<dbReference type="SUPFAM" id="SSF50156">
    <property type="entry name" value="PDZ domain-like"/>
    <property type="match status" value="1"/>
</dbReference>
<dbReference type="GO" id="GO:0016477">
    <property type="term" value="P:cell migration"/>
    <property type="evidence" value="ECO:0007669"/>
    <property type="project" value="TreeGrafter"/>
</dbReference>
<dbReference type="InterPro" id="IPR036034">
    <property type="entry name" value="PDZ_sf"/>
</dbReference>
<reference evidence="3" key="1">
    <citation type="submission" date="2023-03" db="EMBL/GenBank/DDBJ databases">
        <authorList>
            <person name="Steffen K."/>
            <person name="Cardenas P."/>
        </authorList>
    </citation>
    <scope>NUCLEOTIDE SEQUENCE</scope>
</reference>
<dbReference type="InterPro" id="IPR008922">
    <property type="entry name" value="Di-copper_centre_dom_sf"/>
</dbReference>
<dbReference type="GO" id="GO:0046578">
    <property type="term" value="P:regulation of Ras protein signal transduction"/>
    <property type="evidence" value="ECO:0007669"/>
    <property type="project" value="TreeGrafter"/>
</dbReference>
<sequence>MIDFGSAPNDPLFIIHHTMMDCILEEWTKRHPSSSFPDGPLVRDGHKKSDYLRTFFPPITHGEVFTDPKEFGYYCQLPNLDINTPVAPSSLETKISVFINGSSVDVCVESQTASLIKLVLRDNNSKRYVSIGNILENARETEEQSDHGTKPKGKLEISVVEGSFRRIAGIREFADDSGTFVLRVVEILREPGESLGFYIRQGDGWDRSDGVFVSRVNLGSIVETSGLLSVGDEITKVNDIDVMHMPLETVTVIVRYVQRLFLTVKVLTSPALVRNLSLRSNQKRALNSTDGTVTLRPKPGDREVSVRNRRARVIPDSSEALVPYAYTRIGPETQDDAESPGYETVRHEPLRVSTHSEPEHSAHSPRKLGGSLGDVNLIDHEKIDQMCVTEPHSGVLSLVLGTVDNLIPPSDDAPLVCSVSCDSEQTVEVSVTVTQLKQEEVAKINHEYHIQLTNNHKISFGLVNGILSSVKTIPFAYFSPTPQTPRSRKEFALILNPIGRLQFSLGFSPMPSAIPRWGGQSHSHRWVVEG</sequence>
<dbReference type="CDD" id="cd06718">
    <property type="entry name" value="PDZ_Par6-like"/>
    <property type="match status" value="1"/>
</dbReference>
<keyword evidence="4" id="KW-1185">Reference proteome</keyword>
<dbReference type="GO" id="GO:0097060">
    <property type="term" value="C:synaptic membrane"/>
    <property type="evidence" value="ECO:0007669"/>
    <property type="project" value="TreeGrafter"/>
</dbReference>
<dbReference type="Proteomes" id="UP001174909">
    <property type="component" value="Unassembled WGS sequence"/>
</dbReference>
<evidence type="ECO:0000313" key="4">
    <source>
        <dbReference type="Proteomes" id="UP001174909"/>
    </source>
</evidence>
<dbReference type="Gene3D" id="2.30.42.10">
    <property type="match status" value="1"/>
</dbReference>
<name>A0AA35SA57_GEOBA</name>
<dbReference type="Gene3D" id="1.10.1280.10">
    <property type="entry name" value="Di-copper center containing domain from catechol oxidase"/>
    <property type="match status" value="1"/>
</dbReference>
<dbReference type="GO" id="GO:0005096">
    <property type="term" value="F:GTPase activator activity"/>
    <property type="evidence" value="ECO:0007669"/>
    <property type="project" value="TreeGrafter"/>
</dbReference>
<dbReference type="PANTHER" id="PTHR46150:SF3">
    <property type="entry name" value="RHO GTPASE-ACTIVATING PROTEIN 100F"/>
    <property type="match status" value="1"/>
</dbReference>
<evidence type="ECO:0000313" key="3">
    <source>
        <dbReference type="EMBL" id="CAI8026263.1"/>
    </source>
</evidence>
<dbReference type="PANTHER" id="PTHR46150">
    <property type="entry name" value="RHO GTPASE-ACTIVATING PROTEIN 100F"/>
    <property type="match status" value="1"/>
</dbReference>
<dbReference type="AlphaFoldDB" id="A0AA35SA57"/>
<organism evidence="3 4">
    <name type="scientific">Geodia barretti</name>
    <name type="common">Barrett's horny sponge</name>
    <dbReference type="NCBI Taxonomy" id="519541"/>
    <lineage>
        <taxon>Eukaryota</taxon>
        <taxon>Metazoa</taxon>
        <taxon>Porifera</taxon>
        <taxon>Demospongiae</taxon>
        <taxon>Heteroscleromorpha</taxon>
        <taxon>Tetractinellida</taxon>
        <taxon>Astrophorina</taxon>
        <taxon>Geodiidae</taxon>
        <taxon>Geodia</taxon>
    </lineage>
</organism>
<gene>
    <name evidence="3" type="ORF">GBAR_LOCUS15099</name>
</gene>
<evidence type="ECO:0000259" key="2">
    <source>
        <dbReference type="PROSITE" id="PS50106"/>
    </source>
</evidence>
<dbReference type="SMART" id="SM00228">
    <property type="entry name" value="PDZ"/>
    <property type="match status" value="1"/>
</dbReference>
<feature type="domain" description="PDZ" evidence="2">
    <location>
        <begin position="184"/>
        <end position="255"/>
    </location>
</feature>
<feature type="compositionally biased region" description="Basic and acidic residues" evidence="1">
    <location>
        <begin position="350"/>
        <end position="362"/>
    </location>
</feature>
<proteinExistence type="predicted"/>
<protein>
    <submittedName>
        <fullName evidence="3">Rho GTPase-activating protein 100F</fullName>
    </submittedName>
</protein>